<accession>A0ABS7PSG6</accession>
<comment type="caution">
    <text evidence="2">The sequence shown here is derived from an EMBL/GenBank/DDBJ whole genome shotgun (WGS) entry which is preliminary data.</text>
</comment>
<feature type="region of interest" description="Disordered" evidence="1">
    <location>
        <begin position="1"/>
        <end position="64"/>
    </location>
</feature>
<dbReference type="RefSeq" id="WP_222991363.1">
    <property type="nucleotide sequence ID" value="NZ_JAINVV010000008.1"/>
</dbReference>
<gene>
    <name evidence="2" type="ORF">K7G82_18440</name>
</gene>
<feature type="region of interest" description="Disordered" evidence="1">
    <location>
        <begin position="304"/>
        <end position="331"/>
    </location>
</feature>
<sequence length="331" mass="35451">MTDKSNNADDAQTGTRRAAPVRFPKSQQDTKKPDNRRALAEAAPEVRPKSPAPSVGDGPIASKLKRYEGRTDAAVEGAASGKALAFSKYQPGTDSKQPKSPFKKFRSAAKAKGKNKVAGDYSRTLNIKILTSRDIDWGSVRKSFAQAGVPADAKFIEKEVEKGLIHLLEVGILRDLSGDDGAEMISVFSGIIAAAKKDFDSASNIDPVSKTLLSSSPSPKGYYADNKEQCPDPLEFLEEAYAGRLGIDGDLTLTALARADEELADALKQLAGSDIARLQALLPSPKIRNDAKLMRALGYVPNDPAERQKALTTISRGGRPGSRGPYKKKAP</sequence>
<evidence type="ECO:0000313" key="3">
    <source>
        <dbReference type="Proteomes" id="UP000706039"/>
    </source>
</evidence>
<name>A0ABS7PSG6_9SPHN</name>
<evidence type="ECO:0000313" key="2">
    <source>
        <dbReference type="EMBL" id="MBY8824289.1"/>
    </source>
</evidence>
<feature type="compositionally biased region" description="Basic and acidic residues" evidence="1">
    <location>
        <begin position="28"/>
        <end position="48"/>
    </location>
</feature>
<proteinExistence type="predicted"/>
<evidence type="ECO:0000256" key="1">
    <source>
        <dbReference type="SAM" id="MobiDB-lite"/>
    </source>
</evidence>
<evidence type="ECO:0008006" key="4">
    <source>
        <dbReference type="Google" id="ProtNLM"/>
    </source>
</evidence>
<protein>
    <recommendedName>
        <fullName evidence="4">Tail assembly chaperone</fullName>
    </recommendedName>
</protein>
<reference evidence="2 3" key="1">
    <citation type="submission" date="2021-08" db="EMBL/GenBank/DDBJ databases">
        <authorList>
            <person name="Tuo L."/>
        </authorList>
    </citation>
    <scope>NUCLEOTIDE SEQUENCE [LARGE SCALE GENOMIC DNA]</scope>
    <source>
        <strain evidence="2 3">JCM 31229</strain>
    </source>
</reference>
<dbReference type="Proteomes" id="UP000706039">
    <property type="component" value="Unassembled WGS sequence"/>
</dbReference>
<keyword evidence="3" id="KW-1185">Reference proteome</keyword>
<organism evidence="2 3">
    <name type="scientific">Sphingomonas colocasiae</name>
    <dbReference type="NCBI Taxonomy" id="1848973"/>
    <lineage>
        <taxon>Bacteria</taxon>
        <taxon>Pseudomonadati</taxon>
        <taxon>Pseudomonadota</taxon>
        <taxon>Alphaproteobacteria</taxon>
        <taxon>Sphingomonadales</taxon>
        <taxon>Sphingomonadaceae</taxon>
        <taxon>Sphingomonas</taxon>
    </lineage>
</organism>
<dbReference type="EMBL" id="JAINVV010000008">
    <property type="protein sequence ID" value="MBY8824289.1"/>
    <property type="molecule type" value="Genomic_DNA"/>
</dbReference>